<dbReference type="KEGG" id="btur:DB313_01095"/>
<keyword evidence="2" id="KW-1185">Reference proteome</keyword>
<organism evidence="1 2">
    <name type="scientific">Borrelia turcica IST7</name>
    <dbReference type="NCBI Taxonomy" id="1104446"/>
    <lineage>
        <taxon>Bacteria</taxon>
        <taxon>Pseudomonadati</taxon>
        <taxon>Spirochaetota</taxon>
        <taxon>Spirochaetia</taxon>
        <taxon>Spirochaetales</taxon>
        <taxon>Borreliaceae</taxon>
        <taxon>Borrelia</taxon>
    </lineage>
</organism>
<sequence>MLKELKTKIVLLFFVIFCSCEISYPEIKELDYVINYYFNKDNFDYFMSFDFAIRVLNSKDITKFVVENIDSREFIEVTKDKYASSFFDSTLGKDILYCKDLMFNFADKTFESFVAQVHLFDTGMRIYNKDIVINLNLSREELALLYDYVYKHRDMSKLNEISGNKVYLMKASKDEINFSDEVTNIEDITSIQTDDNLDNYMGFYYIGKNSNLFFKLN</sequence>
<dbReference type="AlphaFoldDB" id="A0A386PLG4"/>
<proteinExistence type="predicted"/>
<dbReference type="PROSITE" id="PS51257">
    <property type="entry name" value="PROKAR_LIPOPROTEIN"/>
    <property type="match status" value="1"/>
</dbReference>
<dbReference type="OrthoDB" id="350432at2"/>
<dbReference type="EMBL" id="CP028884">
    <property type="protein sequence ID" value="AYE36102.1"/>
    <property type="molecule type" value="Genomic_DNA"/>
</dbReference>
<gene>
    <name evidence="1" type="ORF">DB313_01095</name>
</gene>
<reference evidence="1 2" key="1">
    <citation type="journal article" date="2018" name="Infect. Genet. Evol.">
        <title>Genome-wide analysis of Borrelia turcica and 'Candidatus Borrelia tachyglossi' shows relapsing fever-like genomes with unique genomic links to Lyme disease Borrelia.</title>
        <authorList>
            <person name="Gofton A.W."/>
            <person name="Margos G."/>
            <person name="Fingerle V."/>
            <person name="Hepner S."/>
            <person name="Loh S.M."/>
            <person name="Ryan U."/>
            <person name="Irwin P."/>
            <person name="Oskam C.L."/>
        </authorList>
    </citation>
    <scope>NUCLEOTIDE SEQUENCE [LARGE SCALE GENOMIC DNA]</scope>
    <source>
        <strain evidence="1 2">IST7</strain>
    </source>
</reference>
<name>A0A386PLG4_9SPIR</name>
<evidence type="ECO:0000313" key="2">
    <source>
        <dbReference type="Proteomes" id="UP000275571"/>
    </source>
</evidence>
<dbReference type="RefSeq" id="WP_120104022.1">
    <property type="nucleotide sequence ID" value="NZ_CP028884.1"/>
</dbReference>
<accession>A0A386PLG4</accession>
<dbReference type="Proteomes" id="UP000275571">
    <property type="component" value="Chromosome"/>
</dbReference>
<protein>
    <recommendedName>
        <fullName evidence="3">Lipoprotein</fullName>
    </recommendedName>
</protein>
<evidence type="ECO:0008006" key="3">
    <source>
        <dbReference type="Google" id="ProtNLM"/>
    </source>
</evidence>
<evidence type="ECO:0000313" key="1">
    <source>
        <dbReference type="EMBL" id="AYE36102.1"/>
    </source>
</evidence>